<keyword evidence="1" id="KW-0812">Transmembrane</keyword>
<organism evidence="2 3">
    <name type="scientific">Tothia fuscella</name>
    <dbReference type="NCBI Taxonomy" id="1048955"/>
    <lineage>
        <taxon>Eukaryota</taxon>
        <taxon>Fungi</taxon>
        <taxon>Dikarya</taxon>
        <taxon>Ascomycota</taxon>
        <taxon>Pezizomycotina</taxon>
        <taxon>Dothideomycetes</taxon>
        <taxon>Pleosporomycetidae</taxon>
        <taxon>Venturiales</taxon>
        <taxon>Cylindrosympodiaceae</taxon>
        <taxon>Tothia</taxon>
    </lineage>
</organism>
<protein>
    <submittedName>
        <fullName evidence="2">Uncharacterized protein</fullName>
    </submittedName>
</protein>
<keyword evidence="1" id="KW-0472">Membrane</keyword>
<dbReference type="AlphaFoldDB" id="A0A9P4P541"/>
<keyword evidence="1" id="KW-1133">Transmembrane helix</keyword>
<comment type="caution">
    <text evidence="2">The sequence shown here is derived from an EMBL/GenBank/DDBJ whole genome shotgun (WGS) entry which is preliminary data.</text>
</comment>
<accession>A0A9P4P541</accession>
<evidence type="ECO:0000313" key="2">
    <source>
        <dbReference type="EMBL" id="KAF2436908.1"/>
    </source>
</evidence>
<dbReference type="EMBL" id="MU007009">
    <property type="protein sequence ID" value="KAF2436908.1"/>
    <property type="molecule type" value="Genomic_DNA"/>
</dbReference>
<gene>
    <name evidence="2" type="ORF">EJ08DRAFT_6505</name>
</gene>
<sequence length="92" mass="11124">MLANSTPLLDHANSHGDLVLYTNKLFNIFAHFLVFIFPQQLFQYFVIRIACSLRNYLPCIKQHHLYCRRKGLCNRMLQRLFARQRRWKSVLR</sequence>
<keyword evidence="3" id="KW-1185">Reference proteome</keyword>
<reference evidence="2" key="1">
    <citation type="journal article" date="2020" name="Stud. Mycol.">
        <title>101 Dothideomycetes genomes: a test case for predicting lifestyles and emergence of pathogens.</title>
        <authorList>
            <person name="Haridas S."/>
            <person name="Albert R."/>
            <person name="Binder M."/>
            <person name="Bloem J."/>
            <person name="Labutti K."/>
            <person name="Salamov A."/>
            <person name="Andreopoulos B."/>
            <person name="Baker S."/>
            <person name="Barry K."/>
            <person name="Bills G."/>
            <person name="Bluhm B."/>
            <person name="Cannon C."/>
            <person name="Castanera R."/>
            <person name="Culley D."/>
            <person name="Daum C."/>
            <person name="Ezra D."/>
            <person name="Gonzalez J."/>
            <person name="Henrissat B."/>
            <person name="Kuo A."/>
            <person name="Liang C."/>
            <person name="Lipzen A."/>
            <person name="Lutzoni F."/>
            <person name="Magnuson J."/>
            <person name="Mondo S."/>
            <person name="Nolan M."/>
            <person name="Ohm R."/>
            <person name="Pangilinan J."/>
            <person name="Park H.-J."/>
            <person name="Ramirez L."/>
            <person name="Alfaro M."/>
            <person name="Sun H."/>
            <person name="Tritt A."/>
            <person name="Yoshinaga Y."/>
            <person name="Zwiers L.-H."/>
            <person name="Turgeon B."/>
            <person name="Goodwin S."/>
            <person name="Spatafora J."/>
            <person name="Crous P."/>
            <person name="Grigoriev I."/>
        </authorList>
    </citation>
    <scope>NUCLEOTIDE SEQUENCE</scope>
    <source>
        <strain evidence="2">CBS 130266</strain>
    </source>
</reference>
<proteinExistence type="predicted"/>
<evidence type="ECO:0000256" key="1">
    <source>
        <dbReference type="SAM" id="Phobius"/>
    </source>
</evidence>
<dbReference type="Proteomes" id="UP000800235">
    <property type="component" value="Unassembled WGS sequence"/>
</dbReference>
<feature type="transmembrane region" description="Helical" evidence="1">
    <location>
        <begin position="28"/>
        <end position="47"/>
    </location>
</feature>
<evidence type="ECO:0000313" key="3">
    <source>
        <dbReference type="Proteomes" id="UP000800235"/>
    </source>
</evidence>
<name>A0A9P4P541_9PEZI</name>